<feature type="region of interest" description="Disordered" evidence="1">
    <location>
        <begin position="62"/>
        <end position="165"/>
    </location>
</feature>
<dbReference type="STRING" id="1618443.UV73_C0007G0060"/>
<organism evidence="2 3">
    <name type="scientific">Candidatus Gottesmanbacteria bacterium GW2011_GWA2_43_14</name>
    <dbReference type="NCBI Taxonomy" id="1618443"/>
    <lineage>
        <taxon>Bacteria</taxon>
        <taxon>Candidatus Gottesmaniibacteriota</taxon>
    </lineage>
</organism>
<dbReference type="AlphaFoldDB" id="A0A0G1DJ69"/>
<dbReference type="EMBL" id="LCFP01000007">
    <property type="protein sequence ID" value="KKS97617.1"/>
    <property type="molecule type" value="Genomic_DNA"/>
</dbReference>
<evidence type="ECO:0000313" key="2">
    <source>
        <dbReference type="EMBL" id="KKS97617.1"/>
    </source>
</evidence>
<evidence type="ECO:0000313" key="3">
    <source>
        <dbReference type="Proteomes" id="UP000034894"/>
    </source>
</evidence>
<accession>A0A0G1DJ69</accession>
<dbReference type="Proteomes" id="UP000034894">
    <property type="component" value="Unassembled WGS sequence"/>
</dbReference>
<feature type="compositionally biased region" description="Basic and acidic residues" evidence="1">
    <location>
        <begin position="66"/>
        <end position="84"/>
    </location>
</feature>
<sequence>MSKAKKIIGALIEGGAEIVKDSARQLSDTVSPVKMVEQALGTPQSGKEDEFSKYLKNLGGELTPAEMEKKRQEFAEKQAGEMDQARQVIKAALPDHLKPPSGPPEASVFEKMKQEEEHKKAMQVEAQKKQKGAIAAPAGKKTGVLGKRKKPASSDFETGKNKKIG</sequence>
<name>A0A0G1DJ69_9BACT</name>
<gene>
    <name evidence="2" type="ORF">UV73_C0007G0060</name>
</gene>
<protein>
    <submittedName>
        <fullName evidence="2">Uncharacterized protein</fullName>
    </submittedName>
</protein>
<feature type="compositionally biased region" description="Basic and acidic residues" evidence="1">
    <location>
        <begin position="108"/>
        <end position="128"/>
    </location>
</feature>
<comment type="caution">
    <text evidence="2">The sequence shown here is derived from an EMBL/GenBank/DDBJ whole genome shotgun (WGS) entry which is preliminary data.</text>
</comment>
<evidence type="ECO:0000256" key="1">
    <source>
        <dbReference type="SAM" id="MobiDB-lite"/>
    </source>
</evidence>
<proteinExistence type="predicted"/>
<reference evidence="2 3" key="1">
    <citation type="journal article" date="2015" name="Nature">
        <title>rRNA introns, odd ribosomes, and small enigmatic genomes across a large radiation of phyla.</title>
        <authorList>
            <person name="Brown C.T."/>
            <person name="Hug L.A."/>
            <person name="Thomas B.C."/>
            <person name="Sharon I."/>
            <person name="Castelle C.J."/>
            <person name="Singh A."/>
            <person name="Wilkins M.J."/>
            <person name="Williams K.H."/>
            <person name="Banfield J.F."/>
        </authorList>
    </citation>
    <scope>NUCLEOTIDE SEQUENCE [LARGE SCALE GENOMIC DNA]</scope>
</reference>